<comment type="caution">
    <text evidence="2">The sequence shown here is derived from an EMBL/GenBank/DDBJ whole genome shotgun (WGS) entry which is preliminary data.</text>
</comment>
<keyword evidence="1" id="KW-0472">Membrane</keyword>
<keyword evidence="3" id="KW-1185">Reference proteome</keyword>
<dbReference type="EMBL" id="JAENIJ010000003">
    <property type="protein sequence ID" value="MBK1881360.1"/>
    <property type="molecule type" value="Genomic_DNA"/>
</dbReference>
<feature type="transmembrane region" description="Helical" evidence="1">
    <location>
        <begin position="69"/>
        <end position="89"/>
    </location>
</feature>
<keyword evidence="1" id="KW-0812">Transmembrane</keyword>
<evidence type="ECO:0000313" key="3">
    <source>
        <dbReference type="Proteomes" id="UP000603141"/>
    </source>
</evidence>
<evidence type="ECO:0000256" key="1">
    <source>
        <dbReference type="SAM" id="Phobius"/>
    </source>
</evidence>
<organism evidence="2 3">
    <name type="scientific">Luteolibacter pohnpeiensis</name>
    <dbReference type="NCBI Taxonomy" id="454153"/>
    <lineage>
        <taxon>Bacteria</taxon>
        <taxon>Pseudomonadati</taxon>
        <taxon>Verrucomicrobiota</taxon>
        <taxon>Verrucomicrobiia</taxon>
        <taxon>Verrucomicrobiales</taxon>
        <taxon>Verrucomicrobiaceae</taxon>
        <taxon>Luteolibacter</taxon>
    </lineage>
</organism>
<gene>
    <name evidence="2" type="ORF">JIN85_02970</name>
</gene>
<name>A0A934VUP7_9BACT</name>
<protein>
    <submittedName>
        <fullName evidence="2">Uncharacterized protein</fullName>
    </submittedName>
</protein>
<proteinExistence type="predicted"/>
<sequence length="110" mass="12155">MKLLSRVGDDIAKLRQDVRTLITHTTHETIPHGANELADLTKAGLTASGAYAASRLRALKEYENSRRSAELLGSAILLGALGYGIYAWMKCRCEKQRSCARELEEPSLHD</sequence>
<keyword evidence="1" id="KW-1133">Transmembrane helix</keyword>
<dbReference type="RefSeq" id="WP_200267479.1">
    <property type="nucleotide sequence ID" value="NZ_JAENIJ010000003.1"/>
</dbReference>
<dbReference type="AlphaFoldDB" id="A0A934VUP7"/>
<reference evidence="2" key="1">
    <citation type="submission" date="2021-01" db="EMBL/GenBank/DDBJ databases">
        <title>Modified the classification status of verrucomicrobia.</title>
        <authorList>
            <person name="Feng X."/>
        </authorList>
    </citation>
    <scope>NUCLEOTIDE SEQUENCE</scope>
    <source>
        <strain evidence="2">KCTC 22041</strain>
    </source>
</reference>
<accession>A0A934VUP7</accession>
<dbReference type="Proteomes" id="UP000603141">
    <property type="component" value="Unassembled WGS sequence"/>
</dbReference>
<evidence type="ECO:0000313" key="2">
    <source>
        <dbReference type="EMBL" id="MBK1881360.1"/>
    </source>
</evidence>